<feature type="chain" id="PRO_5009308224" evidence="2">
    <location>
        <begin position="21"/>
        <end position="124"/>
    </location>
</feature>
<evidence type="ECO:0000256" key="1">
    <source>
        <dbReference type="SAM" id="Phobius"/>
    </source>
</evidence>
<dbReference type="WBParaSite" id="Csp11.Scaffold629.g13572.t1">
    <property type="protein sequence ID" value="Csp11.Scaffold629.g13572.t1"/>
    <property type="gene ID" value="Csp11.Scaffold629.g13572"/>
</dbReference>
<protein>
    <submittedName>
        <fullName evidence="4">Uncharacterized protein</fullName>
    </submittedName>
</protein>
<evidence type="ECO:0000313" key="4">
    <source>
        <dbReference type="WBParaSite" id="Csp11.Scaffold629.g13572.t1"/>
    </source>
</evidence>
<reference evidence="4" key="1">
    <citation type="submission" date="2016-11" db="UniProtKB">
        <authorList>
            <consortium name="WormBaseParasite"/>
        </authorList>
    </citation>
    <scope>IDENTIFICATION</scope>
</reference>
<evidence type="ECO:0000313" key="3">
    <source>
        <dbReference type="Proteomes" id="UP000095282"/>
    </source>
</evidence>
<feature type="transmembrane region" description="Helical" evidence="1">
    <location>
        <begin position="98"/>
        <end position="120"/>
    </location>
</feature>
<feature type="signal peptide" evidence="2">
    <location>
        <begin position="1"/>
        <end position="20"/>
    </location>
</feature>
<dbReference type="Proteomes" id="UP000095282">
    <property type="component" value="Unplaced"/>
</dbReference>
<organism evidence="3 4">
    <name type="scientific">Caenorhabditis tropicalis</name>
    <dbReference type="NCBI Taxonomy" id="1561998"/>
    <lineage>
        <taxon>Eukaryota</taxon>
        <taxon>Metazoa</taxon>
        <taxon>Ecdysozoa</taxon>
        <taxon>Nematoda</taxon>
        <taxon>Chromadorea</taxon>
        <taxon>Rhabditida</taxon>
        <taxon>Rhabditina</taxon>
        <taxon>Rhabditomorpha</taxon>
        <taxon>Rhabditoidea</taxon>
        <taxon>Rhabditidae</taxon>
        <taxon>Peloderinae</taxon>
        <taxon>Caenorhabditis</taxon>
    </lineage>
</organism>
<keyword evidence="1" id="KW-0812">Transmembrane</keyword>
<keyword evidence="2" id="KW-0732">Signal</keyword>
<keyword evidence="1" id="KW-1133">Transmembrane helix</keyword>
<name>A0A1I7U0A4_9PELO</name>
<evidence type="ECO:0000256" key="2">
    <source>
        <dbReference type="SAM" id="SignalP"/>
    </source>
</evidence>
<proteinExistence type="predicted"/>
<sequence length="124" mass="13888">MIRYILLLFIVVFALNDINCSIIDNKTTDPVEGGASNKTIIRAERNNFDPKMVYLPGPYRIDYPPSLTGNASQSIYTLWNPCPNSTCSMGNSGSIVPFIAAAVFIILAFVIYIILFCFVFRYMT</sequence>
<keyword evidence="1" id="KW-0472">Membrane</keyword>
<accession>A0A1I7U0A4</accession>
<keyword evidence="3" id="KW-1185">Reference proteome</keyword>
<dbReference type="eggNOG" id="ENOG502TJ7F">
    <property type="taxonomic scope" value="Eukaryota"/>
</dbReference>
<dbReference type="AlphaFoldDB" id="A0A1I7U0A4"/>